<dbReference type="InterPro" id="IPR038765">
    <property type="entry name" value="Papain-like_cys_pep_sf"/>
</dbReference>
<feature type="site" description="Important for enzyme activity" evidence="7">
    <location>
        <position position="186"/>
    </location>
</feature>
<evidence type="ECO:0000313" key="11">
    <source>
        <dbReference type="Proteomes" id="UP000324022"/>
    </source>
</evidence>
<keyword evidence="4 7" id="KW-0833">Ubl conjugation pathway</keyword>
<comment type="similarity">
    <text evidence="2 7 8">Belongs to the peptidase C12 family.</text>
</comment>
<dbReference type="GO" id="GO:0005737">
    <property type="term" value="C:cytoplasm"/>
    <property type="evidence" value="ECO:0007669"/>
    <property type="project" value="TreeGrafter"/>
</dbReference>
<sequence>MAATQTKWVPLESNPELFTSWCSSMGLDTTSYAFHDIYGTDPDLLAMVPQPVAAVLLLFPITPAMEKLRATENSAASSSSSEDILWFKQTIGNACGTIGLLHALANSSASSAITPNSPLDKLFAKARSTNDVDERAEILVNSKELQTVHEQTASQGQSEAPEDLDNVILHFVCFVRSKDGELIELDGSGGRKGPLNRGKRVESQEDLLGVTVEFVKDNYMALNPEEVNFNLIALGPSFD</sequence>
<keyword evidence="5 7" id="KW-0378">Hydrolase</keyword>
<dbReference type="PANTHER" id="PTHR10589">
    <property type="entry name" value="UBIQUITIN CARBOXYL-TERMINAL HYDROLASE"/>
    <property type="match status" value="1"/>
</dbReference>
<dbReference type="PANTHER" id="PTHR10589:SF17">
    <property type="entry name" value="UBIQUITIN CARBOXYL-TERMINAL HYDROLASE"/>
    <property type="match status" value="1"/>
</dbReference>
<dbReference type="InterPro" id="IPR036959">
    <property type="entry name" value="Peptidase_C12_UCH_sf"/>
</dbReference>
<dbReference type="GO" id="GO:0006511">
    <property type="term" value="P:ubiquitin-dependent protein catabolic process"/>
    <property type="evidence" value="ECO:0007669"/>
    <property type="project" value="UniProtKB-UniRule"/>
</dbReference>
<dbReference type="PRINTS" id="PR00707">
    <property type="entry name" value="UBCTHYDRLASE"/>
</dbReference>
<dbReference type="PROSITE" id="PS00140">
    <property type="entry name" value="UCH_1"/>
    <property type="match status" value="1"/>
</dbReference>
<keyword evidence="6 7" id="KW-0788">Thiol protease</keyword>
<dbReference type="Pfam" id="PF01088">
    <property type="entry name" value="Peptidase_C12"/>
    <property type="match status" value="1"/>
</dbReference>
<dbReference type="EC" id="3.4.19.12" evidence="8"/>
<evidence type="ECO:0000256" key="7">
    <source>
        <dbReference type="PROSITE-ProRule" id="PRU01393"/>
    </source>
</evidence>
<evidence type="ECO:0000256" key="5">
    <source>
        <dbReference type="ARBA" id="ARBA00022801"/>
    </source>
</evidence>
<evidence type="ECO:0000256" key="6">
    <source>
        <dbReference type="ARBA" id="ARBA00022807"/>
    </source>
</evidence>
<dbReference type="Gene3D" id="3.40.532.10">
    <property type="entry name" value="Peptidase C12, ubiquitin carboxyl-terminal hydrolase"/>
    <property type="match status" value="1"/>
</dbReference>
<evidence type="ECO:0000313" key="10">
    <source>
        <dbReference type="EMBL" id="SPO23433.1"/>
    </source>
</evidence>
<evidence type="ECO:0000256" key="2">
    <source>
        <dbReference type="ARBA" id="ARBA00009326"/>
    </source>
</evidence>
<dbReference type="CDD" id="cd09616">
    <property type="entry name" value="Peptidase_C12_UCH_L1_L3"/>
    <property type="match status" value="1"/>
</dbReference>
<dbReference type="FunFam" id="3.40.532.10:FF:000006">
    <property type="entry name" value="Ubiquitin carboxyl-terminal hydrolase"/>
    <property type="match status" value="1"/>
</dbReference>
<dbReference type="InterPro" id="IPR057254">
    <property type="entry name" value="UCH_AS"/>
</dbReference>
<evidence type="ECO:0000256" key="4">
    <source>
        <dbReference type="ARBA" id="ARBA00022786"/>
    </source>
</evidence>
<evidence type="ECO:0000256" key="1">
    <source>
        <dbReference type="ARBA" id="ARBA00000707"/>
    </source>
</evidence>
<feature type="site" description="Transition state stabilizer" evidence="7">
    <location>
        <position position="89"/>
    </location>
</feature>
<evidence type="ECO:0000256" key="8">
    <source>
        <dbReference type="RuleBase" id="RU361215"/>
    </source>
</evidence>
<feature type="active site" description="Nucleophile" evidence="7">
    <location>
        <position position="95"/>
    </location>
</feature>
<dbReference type="AlphaFoldDB" id="A0A5C3DYF5"/>
<dbReference type="SUPFAM" id="SSF54001">
    <property type="entry name" value="Cysteine proteinases"/>
    <property type="match status" value="1"/>
</dbReference>
<dbReference type="PROSITE" id="PS52048">
    <property type="entry name" value="UCH_DOMAIN"/>
    <property type="match status" value="1"/>
</dbReference>
<proteinExistence type="inferred from homology"/>
<keyword evidence="3 7" id="KW-0645">Protease</keyword>
<dbReference type="GO" id="GO:0004843">
    <property type="term" value="F:cysteine-type deubiquitinase activity"/>
    <property type="evidence" value="ECO:0007669"/>
    <property type="project" value="UniProtKB-UniRule"/>
</dbReference>
<organism evidence="10 11">
    <name type="scientific">Ustilago trichophora</name>
    <dbReference type="NCBI Taxonomy" id="86804"/>
    <lineage>
        <taxon>Eukaryota</taxon>
        <taxon>Fungi</taxon>
        <taxon>Dikarya</taxon>
        <taxon>Basidiomycota</taxon>
        <taxon>Ustilaginomycotina</taxon>
        <taxon>Ustilaginomycetes</taxon>
        <taxon>Ustilaginales</taxon>
        <taxon>Ustilaginaceae</taxon>
        <taxon>Ustilago</taxon>
    </lineage>
</organism>
<keyword evidence="11" id="KW-1185">Reference proteome</keyword>
<name>A0A5C3DYF5_9BASI</name>
<dbReference type="InterPro" id="IPR001578">
    <property type="entry name" value="Peptidase_C12_UCH"/>
</dbReference>
<dbReference type="GO" id="GO:0016579">
    <property type="term" value="P:protein deubiquitination"/>
    <property type="evidence" value="ECO:0007669"/>
    <property type="project" value="TreeGrafter"/>
</dbReference>
<evidence type="ECO:0000256" key="3">
    <source>
        <dbReference type="ARBA" id="ARBA00022670"/>
    </source>
</evidence>
<reference evidence="10 11" key="1">
    <citation type="submission" date="2018-03" db="EMBL/GenBank/DDBJ databases">
        <authorList>
            <person name="Guldener U."/>
        </authorList>
    </citation>
    <scope>NUCLEOTIDE SEQUENCE [LARGE SCALE GENOMIC DNA]</scope>
    <source>
        <strain evidence="10 11">NBRC100155</strain>
    </source>
</reference>
<dbReference type="EMBL" id="OOIN01000005">
    <property type="protein sequence ID" value="SPO23433.1"/>
    <property type="molecule type" value="Genomic_DNA"/>
</dbReference>
<gene>
    <name evidence="10" type="ORF">UTRI_02112</name>
</gene>
<dbReference type="Proteomes" id="UP000324022">
    <property type="component" value="Unassembled WGS sequence"/>
</dbReference>
<dbReference type="OrthoDB" id="427186at2759"/>
<evidence type="ECO:0000259" key="9">
    <source>
        <dbReference type="PROSITE" id="PS52048"/>
    </source>
</evidence>
<feature type="active site" description="Proton donor" evidence="7">
    <location>
        <position position="170"/>
    </location>
</feature>
<accession>A0A5C3DYF5</accession>
<comment type="catalytic activity">
    <reaction evidence="1 7 8">
        <text>Thiol-dependent hydrolysis of ester, thioester, amide, peptide and isopeptide bonds formed by the C-terminal Gly of ubiquitin (a 76-residue protein attached to proteins as an intracellular targeting signal).</text>
        <dbReference type="EC" id="3.4.19.12"/>
    </reaction>
</comment>
<protein>
    <recommendedName>
        <fullName evidence="8">Ubiquitin carboxyl-terminal hydrolase</fullName>
        <ecNumber evidence="8">3.4.19.12</ecNumber>
    </recommendedName>
</protein>
<feature type="domain" description="UCH catalytic" evidence="9">
    <location>
        <begin position="7"/>
        <end position="236"/>
    </location>
</feature>